<reference evidence="2" key="1">
    <citation type="submission" date="2016-10" db="EMBL/GenBank/DDBJ databases">
        <authorList>
            <person name="Varghese N."/>
            <person name="Submissions S."/>
        </authorList>
    </citation>
    <scope>NUCLEOTIDE SEQUENCE [LARGE SCALE GENOMIC DNA]</scope>
    <source>
        <strain evidence="2">DSM 18733</strain>
    </source>
</reference>
<protein>
    <submittedName>
        <fullName evidence="1">Uncharacterized protein</fullName>
    </submittedName>
</protein>
<dbReference type="OrthoDB" id="727757at2"/>
<sequence>MINTNAKQSLKLGISLFVLSTLLFGACKKNNDNNTDEENPNPDFEIVDRSVNPSLVKSLTGFEDLKINTLISSDDVLSESPDFIFGAQPDGAGILKNPDGTGYIMINNHEILQSVSRVYLDNELKPLKGEYIVDSDGGMTRLCSATLATPEEHGFAKPLFLTAGESGAESLIHVIDPLAPADKKNQQRVNPAFGRWSAENAVPLPKDAFPGKTVILIGEDEGDGQVAMYVSNNQGNLDDGKLYVLKRSDNNPVETDISKGNSYDVEFVEMDKVKDSRGEELQQQTVDKNAVMFARVEDIDYRKGGSANGREVYFTATGVSQADKITPVSGKTMWGRVYKLILNADNPLKGKLEIAVDGADDPGNSIVNPDNLCVTENFVYIQEDGDSFYKNNNHDGTIWQYEMSNKALKPMLQMNHRRNEAEFNAKYNPDNVQTLSTWEYGAMYDISEIIGKPNTFVVNLHPHTWKDDKYKNADGGDARLTNNSEGGQVVIVSGVKK</sequence>
<dbReference type="STRING" id="407022.SAMN05661044_04379"/>
<evidence type="ECO:0000313" key="1">
    <source>
        <dbReference type="EMBL" id="SEM15418.1"/>
    </source>
</evidence>
<dbReference type="PROSITE" id="PS51257">
    <property type="entry name" value="PROKAR_LIPOPROTEIN"/>
    <property type="match status" value="1"/>
</dbReference>
<dbReference type="RefSeq" id="WP_093328966.1">
    <property type="nucleotide sequence ID" value="NZ_FOAF01000008.1"/>
</dbReference>
<dbReference type="PANTHER" id="PTHR35399:SF2">
    <property type="entry name" value="DUF839 DOMAIN-CONTAINING PROTEIN"/>
    <property type="match status" value="1"/>
</dbReference>
<dbReference type="EMBL" id="FOAF01000008">
    <property type="protein sequence ID" value="SEM15418.1"/>
    <property type="molecule type" value="Genomic_DNA"/>
</dbReference>
<name>A0A1H7W332_OLID1</name>
<proteinExistence type="predicted"/>
<gene>
    <name evidence="1" type="ORF">SAMN05661044_04379</name>
</gene>
<evidence type="ECO:0000313" key="2">
    <source>
        <dbReference type="Proteomes" id="UP000199421"/>
    </source>
</evidence>
<dbReference type="Proteomes" id="UP000199421">
    <property type="component" value="Unassembled WGS sequence"/>
</dbReference>
<keyword evidence="2" id="KW-1185">Reference proteome</keyword>
<dbReference type="PANTHER" id="PTHR35399">
    <property type="entry name" value="SLR8030 PROTEIN"/>
    <property type="match status" value="1"/>
</dbReference>
<dbReference type="AlphaFoldDB" id="A0A1H7W332"/>
<accession>A0A1H7W332</accession>
<organism evidence="1 2">
    <name type="scientific">Olivibacter domesticus</name>
    <name type="common">Pseudosphingobacterium domesticum</name>
    <dbReference type="NCBI Taxonomy" id="407022"/>
    <lineage>
        <taxon>Bacteria</taxon>
        <taxon>Pseudomonadati</taxon>
        <taxon>Bacteroidota</taxon>
        <taxon>Sphingobacteriia</taxon>
        <taxon>Sphingobacteriales</taxon>
        <taxon>Sphingobacteriaceae</taxon>
        <taxon>Olivibacter</taxon>
    </lineage>
</organism>